<dbReference type="Gene3D" id="3.30.565.10">
    <property type="entry name" value="Histidine kinase-like ATPase, C-terminal domain"/>
    <property type="match status" value="1"/>
</dbReference>
<keyword evidence="7 13" id="KW-0812">Transmembrane</keyword>
<dbReference type="SUPFAM" id="SSF55781">
    <property type="entry name" value="GAF domain-like"/>
    <property type="match status" value="1"/>
</dbReference>
<dbReference type="OrthoDB" id="9773246at2"/>
<evidence type="ECO:0000256" key="2">
    <source>
        <dbReference type="ARBA" id="ARBA00004651"/>
    </source>
</evidence>
<keyword evidence="12" id="KW-0175">Coiled coil</keyword>
<evidence type="ECO:0000313" key="17">
    <source>
        <dbReference type="Proteomes" id="UP000238634"/>
    </source>
</evidence>
<dbReference type="InterPro" id="IPR004358">
    <property type="entry name" value="Sig_transdc_His_kin-like_C"/>
</dbReference>
<comment type="catalytic activity">
    <reaction evidence="1">
        <text>ATP + protein L-histidine = ADP + protein N-phospho-L-histidine.</text>
        <dbReference type="EC" id="2.7.13.3"/>
    </reaction>
</comment>
<evidence type="ECO:0000256" key="7">
    <source>
        <dbReference type="ARBA" id="ARBA00022692"/>
    </source>
</evidence>
<evidence type="ECO:0000256" key="3">
    <source>
        <dbReference type="ARBA" id="ARBA00012438"/>
    </source>
</evidence>
<keyword evidence="17" id="KW-1185">Reference proteome</keyword>
<feature type="transmembrane region" description="Helical" evidence="13">
    <location>
        <begin position="20"/>
        <end position="44"/>
    </location>
</feature>
<feature type="transmembrane region" description="Helical" evidence="13">
    <location>
        <begin position="361"/>
        <end position="384"/>
    </location>
</feature>
<evidence type="ECO:0000313" key="16">
    <source>
        <dbReference type="EMBL" id="PSB18239.1"/>
    </source>
</evidence>
<dbReference type="InterPro" id="IPR003018">
    <property type="entry name" value="GAF"/>
</dbReference>
<name>A0A2T1DCM1_9CYAN</name>
<keyword evidence="6" id="KW-0808">Transferase</keyword>
<dbReference type="PANTHER" id="PTHR43065:SF50">
    <property type="entry name" value="HISTIDINE KINASE"/>
    <property type="match status" value="1"/>
</dbReference>
<feature type="coiled-coil region" evidence="12">
    <location>
        <begin position="630"/>
        <end position="667"/>
    </location>
</feature>
<keyword evidence="9 13" id="KW-1133">Transmembrane helix</keyword>
<dbReference type="Gene3D" id="3.30.450.40">
    <property type="match status" value="1"/>
</dbReference>
<evidence type="ECO:0000256" key="12">
    <source>
        <dbReference type="SAM" id="Coils"/>
    </source>
</evidence>
<evidence type="ECO:0000256" key="11">
    <source>
        <dbReference type="ARBA" id="ARBA00023136"/>
    </source>
</evidence>
<dbReference type="CDD" id="cd06225">
    <property type="entry name" value="HAMP"/>
    <property type="match status" value="1"/>
</dbReference>
<gene>
    <name evidence="16" type="ORF">C7B65_16190</name>
</gene>
<dbReference type="InterPro" id="IPR003660">
    <property type="entry name" value="HAMP_dom"/>
</dbReference>
<evidence type="ECO:0000256" key="9">
    <source>
        <dbReference type="ARBA" id="ARBA00022989"/>
    </source>
</evidence>
<evidence type="ECO:0000256" key="1">
    <source>
        <dbReference type="ARBA" id="ARBA00000085"/>
    </source>
</evidence>
<evidence type="ECO:0000256" key="6">
    <source>
        <dbReference type="ARBA" id="ARBA00022679"/>
    </source>
</evidence>
<keyword evidence="11 13" id="KW-0472">Membrane</keyword>
<keyword evidence="8" id="KW-0418">Kinase</keyword>
<dbReference type="Pfam" id="PF00672">
    <property type="entry name" value="HAMP"/>
    <property type="match status" value="1"/>
</dbReference>
<dbReference type="Pfam" id="PF02518">
    <property type="entry name" value="HATPase_c"/>
    <property type="match status" value="1"/>
</dbReference>
<dbReference type="InterPro" id="IPR003661">
    <property type="entry name" value="HisK_dim/P_dom"/>
</dbReference>
<dbReference type="SUPFAM" id="SSF47384">
    <property type="entry name" value="Homodimeric domain of signal transducing histidine kinase"/>
    <property type="match status" value="1"/>
</dbReference>
<organism evidence="16 17">
    <name type="scientific">Phormidesmis priestleyi ULC007</name>
    <dbReference type="NCBI Taxonomy" id="1920490"/>
    <lineage>
        <taxon>Bacteria</taxon>
        <taxon>Bacillati</taxon>
        <taxon>Cyanobacteriota</taxon>
        <taxon>Cyanophyceae</taxon>
        <taxon>Leptolyngbyales</taxon>
        <taxon>Leptolyngbyaceae</taxon>
        <taxon>Phormidesmis</taxon>
    </lineage>
</organism>
<evidence type="ECO:0000256" key="8">
    <source>
        <dbReference type="ARBA" id="ARBA00022777"/>
    </source>
</evidence>
<feature type="domain" description="HAMP" evidence="15">
    <location>
        <begin position="382"/>
        <end position="448"/>
    </location>
</feature>
<dbReference type="CDD" id="cd00082">
    <property type="entry name" value="HisKA"/>
    <property type="match status" value="1"/>
</dbReference>
<sequence length="935" mass="103843">MKLSRLVPPLKFVRSLTVSLNGILVASFVLQISAIAGLVGWLSVRNDHQAIAGLAMRLHSETNLQVTQHLNEYLGRVHLVDQTNRDALQIGLITPSNLEEMQRLFLKEVQTFKVSYVNFVSPLGEYAGAGYASSETITTSEINKAALKKSYDYEVDQFARRTKVHSITQYDPQAESWYIEAVKAGRPVWSQIYQWDDMPEVTSISSGYPLYDSKKKLIGVLGVDLVLSDISKSLRKLPVSRSGAVFIVERSGLLVASSSSEPVTMIVNKKAERLSAFNSGDVQIRSTMKQLVQKFGSLEQIHSKQSLEVSISSQNSLETKAVDDHYVQVTPWQDQKGLDWLLISIAPESEFTGKVDAQKQVGVLLCVIAVMVAITIAMLIARWLTAPILRFSQASKALASLLASGKTATEELSQGVNVNIGIPIRIRELDRLATSFNQMTKQLQTSFQTLATANENLEVRVEERTAELRLRSNITSQIRKSLDLDTILQTAVIEIRALMHIDRCTFVWYNPHTQPAIWEAVTESKLPTIRSALGSYSKKFAGVLGEEFLKFQTIQLDDVSQLPAPLSRRLLRSLDCTSFLGLPMQKDREVVGVVICTHTRGSRPWKPEEVKLLRGVIDQLAIAMSQAELYAEAQNNAQVAQTQAMRLAAAIKELQQTQAQLIQTEKMSSLGQMVAGIAHEINNPVSFIYGNLIHAEEYAQSLLRLVSLYQQHCPDPSREIEAEIEAIDLEFLTDDLPKMFQSMQIGAERIQQIVQSLRTFSRLDESDFKTVNLHEGIDSTLMILESRLKAISTRPAIQVIKHYGQLPSVQCYAGDLNQVFLNILMNAIEALEPHSQAQDLPAIAIKTEVVDHDRVTITISDNGMGMSETVRSKIFDPFFTTKPIGKGTGLGLSVSYQIVTERHQGQLNCISEPGAGAQLVITIPIRQAQSAHPTI</sequence>
<dbReference type="Pfam" id="PF02743">
    <property type="entry name" value="dCache_1"/>
    <property type="match status" value="1"/>
</dbReference>
<dbReference type="EMBL" id="PVWG01000019">
    <property type="protein sequence ID" value="PSB18239.1"/>
    <property type="molecule type" value="Genomic_DNA"/>
</dbReference>
<dbReference type="EC" id="2.7.13.3" evidence="3"/>
<evidence type="ECO:0000256" key="4">
    <source>
        <dbReference type="ARBA" id="ARBA00022475"/>
    </source>
</evidence>
<dbReference type="InterPro" id="IPR036097">
    <property type="entry name" value="HisK_dim/P_sf"/>
</dbReference>
<dbReference type="Proteomes" id="UP000238634">
    <property type="component" value="Unassembled WGS sequence"/>
</dbReference>
<dbReference type="AlphaFoldDB" id="A0A2T1DCM1"/>
<dbReference type="PROSITE" id="PS50109">
    <property type="entry name" value="HIS_KIN"/>
    <property type="match status" value="1"/>
</dbReference>
<dbReference type="SUPFAM" id="SSF55874">
    <property type="entry name" value="ATPase domain of HSP90 chaperone/DNA topoisomerase II/histidine kinase"/>
    <property type="match status" value="1"/>
</dbReference>
<dbReference type="STRING" id="1920490.GCA_001895925_01022"/>
<evidence type="ECO:0000259" key="15">
    <source>
        <dbReference type="PROSITE" id="PS50885"/>
    </source>
</evidence>
<dbReference type="InterPro" id="IPR029016">
    <property type="entry name" value="GAF-like_dom_sf"/>
</dbReference>
<dbReference type="PANTHER" id="PTHR43065">
    <property type="entry name" value="SENSOR HISTIDINE KINASE"/>
    <property type="match status" value="1"/>
</dbReference>
<dbReference type="InterPro" id="IPR036890">
    <property type="entry name" value="HATPase_C_sf"/>
</dbReference>
<evidence type="ECO:0000256" key="10">
    <source>
        <dbReference type="ARBA" id="ARBA00023012"/>
    </source>
</evidence>
<protein>
    <recommendedName>
        <fullName evidence="3">histidine kinase</fullName>
        <ecNumber evidence="3">2.7.13.3</ecNumber>
    </recommendedName>
</protein>
<comment type="caution">
    <text evidence="16">The sequence shown here is derived from an EMBL/GenBank/DDBJ whole genome shotgun (WGS) entry which is preliminary data.</text>
</comment>
<evidence type="ECO:0000256" key="13">
    <source>
        <dbReference type="SAM" id="Phobius"/>
    </source>
</evidence>
<dbReference type="Gene3D" id="6.10.340.10">
    <property type="match status" value="1"/>
</dbReference>
<dbReference type="Pfam" id="PF01590">
    <property type="entry name" value="GAF"/>
    <property type="match status" value="1"/>
</dbReference>
<dbReference type="InterPro" id="IPR005467">
    <property type="entry name" value="His_kinase_dom"/>
</dbReference>
<dbReference type="PRINTS" id="PR00344">
    <property type="entry name" value="BCTRLSENSOR"/>
</dbReference>
<keyword evidence="4" id="KW-1003">Cell membrane</keyword>
<keyword evidence="10" id="KW-0902">Two-component regulatory system</keyword>
<dbReference type="Gene3D" id="3.30.450.20">
    <property type="entry name" value="PAS domain"/>
    <property type="match status" value="1"/>
</dbReference>
<evidence type="ECO:0000256" key="5">
    <source>
        <dbReference type="ARBA" id="ARBA00022553"/>
    </source>
</evidence>
<dbReference type="InterPro" id="IPR003594">
    <property type="entry name" value="HATPase_dom"/>
</dbReference>
<evidence type="ECO:0000259" key="14">
    <source>
        <dbReference type="PROSITE" id="PS50109"/>
    </source>
</evidence>
<dbReference type="GO" id="GO:0005886">
    <property type="term" value="C:plasma membrane"/>
    <property type="evidence" value="ECO:0007669"/>
    <property type="project" value="UniProtKB-SubCell"/>
</dbReference>
<dbReference type="InterPro" id="IPR033479">
    <property type="entry name" value="dCache_1"/>
</dbReference>
<feature type="domain" description="Histidine kinase" evidence="14">
    <location>
        <begin position="676"/>
        <end position="927"/>
    </location>
</feature>
<accession>A0A2T1DCM1</accession>
<proteinExistence type="predicted"/>
<dbReference type="PROSITE" id="PS50885">
    <property type="entry name" value="HAMP"/>
    <property type="match status" value="1"/>
</dbReference>
<comment type="subcellular location">
    <subcellularLocation>
        <location evidence="2">Cell membrane</location>
        <topology evidence="2">Multi-pass membrane protein</topology>
    </subcellularLocation>
</comment>
<dbReference type="CDD" id="cd12913">
    <property type="entry name" value="PDC1_MCP_like"/>
    <property type="match status" value="1"/>
</dbReference>
<reference evidence="16 17" key="1">
    <citation type="submission" date="2018-02" db="EMBL/GenBank/DDBJ databases">
        <authorList>
            <person name="Cohen D.B."/>
            <person name="Kent A.D."/>
        </authorList>
    </citation>
    <scope>NUCLEOTIDE SEQUENCE [LARGE SCALE GENOMIC DNA]</scope>
    <source>
        <strain evidence="16 17">ULC007</strain>
    </source>
</reference>
<keyword evidence="5" id="KW-0597">Phosphoprotein</keyword>
<dbReference type="GO" id="GO:0000155">
    <property type="term" value="F:phosphorelay sensor kinase activity"/>
    <property type="evidence" value="ECO:0007669"/>
    <property type="project" value="InterPro"/>
</dbReference>
<dbReference type="SMART" id="SM00065">
    <property type="entry name" value="GAF"/>
    <property type="match status" value="1"/>
</dbReference>
<dbReference type="SMART" id="SM00388">
    <property type="entry name" value="HisKA"/>
    <property type="match status" value="1"/>
</dbReference>
<dbReference type="RefSeq" id="WP_106254062.1">
    <property type="nucleotide sequence ID" value="NZ_MPPI01000021.1"/>
</dbReference>
<dbReference type="Gene3D" id="1.10.287.130">
    <property type="match status" value="1"/>
</dbReference>
<dbReference type="SMART" id="SM00387">
    <property type="entry name" value="HATPase_c"/>
    <property type="match status" value="1"/>
</dbReference>
<reference evidence="16 17" key="2">
    <citation type="submission" date="2018-03" db="EMBL/GenBank/DDBJ databases">
        <title>The ancient ancestry and fast evolution of plastids.</title>
        <authorList>
            <person name="Moore K.R."/>
            <person name="Magnabosco C."/>
            <person name="Momper L."/>
            <person name="Gold D.A."/>
            <person name="Bosak T."/>
            <person name="Fournier G.P."/>
        </authorList>
    </citation>
    <scope>NUCLEOTIDE SEQUENCE [LARGE SCALE GENOMIC DNA]</scope>
    <source>
        <strain evidence="16 17">ULC007</strain>
    </source>
</reference>
<dbReference type="SMART" id="SM00304">
    <property type="entry name" value="HAMP"/>
    <property type="match status" value="1"/>
</dbReference>